<reference evidence="1" key="1">
    <citation type="submission" date="2020-04" db="EMBL/GenBank/DDBJ databases">
        <title>A chromosome-scale assembly and high-density genetic map of the yellow drum (Nibea albiflora) genome.</title>
        <authorList>
            <person name="Xu D."/>
            <person name="Zhang W."/>
            <person name="Chen R."/>
            <person name="Tan P."/>
            <person name="Wang L."/>
            <person name="Song H."/>
            <person name="Tian L."/>
            <person name="Zhu Q."/>
            <person name="Wang B."/>
        </authorList>
    </citation>
    <scope>NUCLEOTIDE SEQUENCE</scope>
    <source>
        <strain evidence="1">ZJHYS-2018</strain>
    </source>
</reference>
<protein>
    <submittedName>
        <fullName evidence="1">Trace amine-associated receptor 1</fullName>
    </submittedName>
</protein>
<evidence type="ECO:0000313" key="2">
    <source>
        <dbReference type="Proteomes" id="UP000805704"/>
    </source>
</evidence>
<name>A0ACB7EZF3_NIBAL</name>
<comment type="caution">
    <text evidence="1">The sequence shown here is derived from an EMBL/GenBank/DDBJ whole genome shotgun (WGS) entry which is preliminary data.</text>
</comment>
<proteinExistence type="predicted"/>
<keyword evidence="1" id="KW-0675">Receptor</keyword>
<dbReference type="EMBL" id="CM024790">
    <property type="protein sequence ID" value="KAG8007261.1"/>
    <property type="molecule type" value="Genomic_DNA"/>
</dbReference>
<organism evidence="1 2">
    <name type="scientific">Nibea albiflora</name>
    <name type="common">Yellow drum</name>
    <name type="synonym">Corvina albiflora</name>
    <dbReference type="NCBI Taxonomy" id="240163"/>
    <lineage>
        <taxon>Eukaryota</taxon>
        <taxon>Metazoa</taxon>
        <taxon>Chordata</taxon>
        <taxon>Craniata</taxon>
        <taxon>Vertebrata</taxon>
        <taxon>Euteleostomi</taxon>
        <taxon>Actinopterygii</taxon>
        <taxon>Neopterygii</taxon>
        <taxon>Teleostei</taxon>
        <taxon>Neoteleostei</taxon>
        <taxon>Acanthomorphata</taxon>
        <taxon>Eupercaria</taxon>
        <taxon>Sciaenidae</taxon>
        <taxon>Nibea</taxon>
    </lineage>
</organism>
<dbReference type="Proteomes" id="UP000805704">
    <property type="component" value="Chromosome 2"/>
</dbReference>
<sequence length="590" mass="68185">MNPRFILFIHLVLNDMIQLTVSISISVLYYVFDTIHVYLCCLLVLPTILTTQNTPLNLAFMAAECYIAVCIPLRYNNICTVKRTYIVIGIIWTLSSLSVLPDVFILLVTEPLEFFHSRVFCLRDSVFRSAYSVKKRDASHILFLLVVWLTLFYTYFRIVFVAKAADADAKKARNTILLHGFQLLLCMTVYTYTVYRLNVSVCCVFILLALFTTENTPLNLACMAVECYIAVCMPLRHVQICTIKRTLMLIALIWTTTTLSVISDLFITFATEPLDFFHTQVFCLRETAFPSPLIVEKRVITYSVFLVVVLPRSISPFIYGIRDNTFRKYLKRMNPRFILFIHLVLNDMIQLTTSISISVLQYVFNTIHVYLCCLIILPAILTTLNTPLNLAFMAAECYIAVCIPLRYNNICTVKRTYIVIGIIWTLSSLSVLPDVFILLVTEPLEFFHSRVFCLRDSVFRSAYSVKKRDASHILFLLVVWLTLFYTYFRILFVAKAADADAKKARNTILLHGFQLLLCMTVYVQPMIIQVLTHVFPRQFRALHLALYVINQILPRFVSPIIYGLRDKTFRKYFRKYLCAVNCHPKLNPQS</sequence>
<evidence type="ECO:0000313" key="1">
    <source>
        <dbReference type="EMBL" id="KAG8007261.1"/>
    </source>
</evidence>
<gene>
    <name evidence="1" type="primary">TAAR1.2</name>
    <name evidence="1" type="ORF">GBF38_008499</name>
</gene>
<accession>A0ACB7EZF3</accession>
<keyword evidence="2" id="KW-1185">Reference proteome</keyword>